<dbReference type="eggNOG" id="COG4641">
    <property type="taxonomic scope" value="Bacteria"/>
</dbReference>
<dbReference type="InterPro" id="IPR055259">
    <property type="entry name" value="YkvP/CgeB_Glyco_trans-like"/>
</dbReference>
<dbReference type="KEGG" id="daf:Desaf_1355"/>
<accession>F3YZJ5</accession>
<keyword evidence="3" id="KW-1185">Reference proteome</keyword>
<reference evidence="2 3" key="1">
    <citation type="journal article" date="2011" name="J. Bacteriol.">
        <title>Genome sequence of the mercury-methylating and pleomorphic Desulfovibrio africanus Strain Walvis Bay.</title>
        <authorList>
            <person name="Brown S.D."/>
            <person name="Wall J.D."/>
            <person name="Kucken A.M."/>
            <person name="Gilmour C.C."/>
            <person name="Podar M."/>
            <person name="Brandt C.C."/>
            <person name="Teshima H."/>
            <person name="Detter J.C."/>
            <person name="Han C.S."/>
            <person name="Land M.L."/>
            <person name="Lucas S."/>
            <person name="Han J."/>
            <person name="Pennacchio L."/>
            <person name="Nolan M."/>
            <person name="Pitluck S."/>
            <person name="Woyke T."/>
            <person name="Goodwin L."/>
            <person name="Palumbo A.V."/>
            <person name="Elias D.A."/>
        </authorList>
    </citation>
    <scope>NUCLEOTIDE SEQUENCE [LARGE SCALE GENOMIC DNA]</scope>
    <source>
        <strain evidence="2 3">Walvis Bay</strain>
    </source>
</reference>
<sequence length="364" mass="40081">MNMAFFGSSLVSAYWNGAATYYRGLIRELHSLGWRVTFYEPDAYGRQQHRDMDDPHWAKVVVYPPTQDGVDACLEQAAGADVVVKASGVGIFDEYLEREVLRLQSPSTLVTYWDVDAPATLARIDADPADPMRANLPRYDLVLTYGGGRPVVQAFEKFGARLCVPIYNGFSPETHHPVGCRARFRADLSFLGNRLPDREARVEEFFLKAAERLPSRSFLLGGNGWDGKPMPGNVRWLGHVYTADHNALNCSALAVLNINRESMALNGWSPATRVFEAAAAGACVITDAFTGVGDFFEPGREILVAGSGEEVAEVLADLSPRKARVIGLAALARAMDQHTYARRARGLDWLLRGEITDREAVQCA</sequence>
<dbReference type="AlphaFoldDB" id="F3YZJ5"/>
<gene>
    <name evidence="2" type="ORF">Desaf_1355</name>
</gene>
<dbReference type="RefSeq" id="WP_014259485.1">
    <property type="nucleotide sequence ID" value="NC_016629.1"/>
</dbReference>
<evidence type="ECO:0000259" key="1">
    <source>
        <dbReference type="Pfam" id="PF13524"/>
    </source>
</evidence>
<proteinExistence type="predicted"/>
<dbReference type="STRING" id="690850.Desaf_1355"/>
<dbReference type="Proteomes" id="UP000007844">
    <property type="component" value="Chromosome"/>
</dbReference>
<protein>
    <recommendedName>
        <fullName evidence="1">Spore protein YkvP/CgeB glycosyl transferase-like domain-containing protein</fullName>
    </recommendedName>
</protein>
<dbReference type="HOGENOM" id="CLU_048101_0_0_7"/>
<dbReference type="Pfam" id="PF13524">
    <property type="entry name" value="Glyco_trans_1_2"/>
    <property type="match status" value="1"/>
</dbReference>
<feature type="domain" description="Spore protein YkvP/CgeB glycosyl transferase-like" evidence="1">
    <location>
        <begin position="204"/>
        <end position="345"/>
    </location>
</feature>
<dbReference type="Gene3D" id="3.40.50.2000">
    <property type="entry name" value="Glycogen Phosphorylase B"/>
    <property type="match status" value="2"/>
</dbReference>
<dbReference type="EMBL" id="CP003221">
    <property type="protein sequence ID" value="EGJ49694.1"/>
    <property type="molecule type" value="Genomic_DNA"/>
</dbReference>
<name>F3YZJ5_DESAF</name>
<dbReference type="SUPFAM" id="SSF53756">
    <property type="entry name" value="UDP-Glycosyltransferase/glycogen phosphorylase"/>
    <property type="match status" value="1"/>
</dbReference>
<organism evidence="2 3">
    <name type="scientific">Desulfocurvibacter africanus subsp. africanus str. Walvis Bay</name>
    <dbReference type="NCBI Taxonomy" id="690850"/>
    <lineage>
        <taxon>Bacteria</taxon>
        <taxon>Pseudomonadati</taxon>
        <taxon>Thermodesulfobacteriota</taxon>
        <taxon>Desulfovibrionia</taxon>
        <taxon>Desulfovibrionales</taxon>
        <taxon>Desulfovibrionaceae</taxon>
        <taxon>Desulfocurvibacter</taxon>
    </lineage>
</organism>
<evidence type="ECO:0000313" key="3">
    <source>
        <dbReference type="Proteomes" id="UP000007844"/>
    </source>
</evidence>
<evidence type="ECO:0000313" key="2">
    <source>
        <dbReference type="EMBL" id="EGJ49694.1"/>
    </source>
</evidence>